<dbReference type="EMBL" id="CP012508">
    <property type="protein sequence ID" value="ALB22395.1"/>
    <property type="molecule type" value="Genomic_DNA"/>
</dbReference>
<dbReference type="RefSeq" id="WP_017376418.1">
    <property type="nucleotide sequence ID" value="NZ_CP012508.1"/>
</dbReference>
<gene>
    <name evidence="1" type="ORF">KU39_1212</name>
</gene>
<name>A0A1L6TB65_PISSA</name>
<organism evidence="1 2">
    <name type="scientific">Piscirickettsia salmonis</name>
    <dbReference type="NCBI Taxonomy" id="1238"/>
    <lineage>
        <taxon>Bacteria</taxon>
        <taxon>Pseudomonadati</taxon>
        <taxon>Pseudomonadota</taxon>
        <taxon>Gammaproteobacteria</taxon>
        <taxon>Thiotrichales</taxon>
        <taxon>Piscirickettsiaceae</taxon>
        <taxon>Piscirickettsia</taxon>
    </lineage>
</organism>
<dbReference type="OrthoDB" id="8479187at2"/>
<dbReference type="AlphaFoldDB" id="A0A1L6TB65"/>
<evidence type="ECO:0000313" key="2">
    <source>
        <dbReference type="Proteomes" id="UP000029558"/>
    </source>
</evidence>
<reference evidence="1 2" key="1">
    <citation type="journal article" date="2014" name="Genome Announc.">
        <title>Comparative Genome Analysis of Two Isolates of the Fish Pathogen Piscirickettsia salmonis from Different Hosts Reveals Major Differences in Virulence-Associated Secretion Systems.</title>
        <authorList>
            <person name="Bohle H."/>
            <person name="Henriquez P."/>
            <person name="Grothusen H."/>
            <person name="Navas E."/>
            <person name="Sandoval A."/>
            <person name="Bustamante F."/>
            <person name="Bustos P."/>
            <person name="Mancilla M."/>
        </authorList>
    </citation>
    <scope>NUCLEOTIDE SEQUENCE [LARGE SCALE GENOMIC DNA]</scope>
    <source>
        <strain evidence="2">B1-32597</strain>
    </source>
</reference>
<dbReference type="InterPro" id="IPR021354">
    <property type="entry name" value="DUF2975"/>
</dbReference>
<protein>
    <submittedName>
        <fullName evidence="1">Membrane protein</fullName>
    </submittedName>
</protein>
<dbReference type="Proteomes" id="UP000029558">
    <property type="component" value="Chromosome"/>
</dbReference>
<dbReference type="Pfam" id="PF11188">
    <property type="entry name" value="DUF2975"/>
    <property type="match status" value="1"/>
</dbReference>
<sequence>MDSTTLYKIRRVSFVIQCLCWLIIITLPIPYIIYWLYNGTWAEQPASALSVSTIIELGYPLRSLIFATSFLPVTTYIFACYQLIRIFRNYAVGQIFVLDNVRHYRHLGLAALIWAILTPLSKSLLSILTTYMNPPGYRFFNLQFNDGTIIALFIGLILIVISWVMREACQLKQQQELTI</sequence>
<evidence type="ECO:0000313" key="1">
    <source>
        <dbReference type="EMBL" id="ALB22395.1"/>
    </source>
</evidence>
<accession>A0A1L6TB65</accession>
<proteinExistence type="predicted"/>